<comment type="catalytic activity">
    <reaction evidence="1">
        <text>[protein]-peptidylproline (omega=180) = [protein]-peptidylproline (omega=0)</text>
        <dbReference type="Rhea" id="RHEA:16237"/>
        <dbReference type="Rhea" id="RHEA-COMP:10747"/>
        <dbReference type="Rhea" id="RHEA-COMP:10748"/>
        <dbReference type="ChEBI" id="CHEBI:83833"/>
        <dbReference type="ChEBI" id="CHEBI:83834"/>
        <dbReference type="EC" id="5.2.1.8"/>
    </reaction>
</comment>
<keyword evidence="5" id="KW-0697">Rotamase</keyword>
<accession>A0A3S9HRA4</accession>
<dbReference type="Proteomes" id="UP000275663">
    <property type="component" value="Chromosome"/>
</dbReference>
<dbReference type="EC" id="5.2.1.8" evidence="3"/>
<dbReference type="EMBL" id="CP034464">
    <property type="protein sequence ID" value="AZP14625.1"/>
    <property type="molecule type" value="Genomic_DNA"/>
</dbReference>
<proteinExistence type="inferred from homology"/>
<dbReference type="Pfam" id="PF13145">
    <property type="entry name" value="Rotamase_2"/>
    <property type="match status" value="1"/>
</dbReference>
<dbReference type="Gene3D" id="6.10.140.970">
    <property type="match status" value="1"/>
</dbReference>
<dbReference type="SUPFAM" id="SSF109998">
    <property type="entry name" value="Triger factor/SurA peptide-binding domain-like"/>
    <property type="match status" value="1"/>
</dbReference>
<dbReference type="NCBIfam" id="TIGR02925">
    <property type="entry name" value="cis_trans_EpsD"/>
    <property type="match status" value="1"/>
</dbReference>
<keyword evidence="4" id="KW-0732">Signal</keyword>
<evidence type="ECO:0000259" key="8">
    <source>
        <dbReference type="Pfam" id="PF13145"/>
    </source>
</evidence>
<dbReference type="InterPro" id="IPR050245">
    <property type="entry name" value="PrsA_foldase"/>
</dbReference>
<evidence type="ECO:0000256" key="7">
    <source>
        <dbReference type="SAM" id="MobiDB-lite"/>
    </source>
</evidence>
<evidence type="ECO:0000256" key="2">
    <source>
        <dbReference type="ARBA" id="ARBA00007656"/>
    </source>
</evidence>
<keyword evidence="10" id="KW-1185">Reference proteome</keyword>
<gene>
    <name evidence="9" type="primary">epsD</name>
    <name evidence="9" type="ORF">EJN92_16185</name>
</gene>
<dbReference type="PANTHER" id="PTHR47245">
    <property type="entry name" value="PEPTIDYLPROLYL ISOMERASE"/>
    <property type="match status" value="1"/>
</dbReference>
<evidence type="ECO:0000256" key="1">
    <source>
        <dbReference type="ARBA" id="ARBA00000971"/>
    </source>
</evidence>
<keyword evidence="6 9" id="KW-0413">Isomerase</keyword>
<name>A0A3S9HRA4_9BURK</name>
<feature type="region of interest" description="Disordered" evidence="7">
    <location>
        <begin position="280"/>
        <end position="316"/>
    </location>
</feature>
<comment type="similarity">
    <text evidence="2">Belongs to the PpiC/parvulin rotamase family.</text>
</comment>
<evidence type="ECO:0000256" key="3">
    <source>
        <dbReference type="ARBA" id="ARBA00013194"/>
    </source>
</evidence>
<evidence type="ECO:0000256" key="6">
    <source>
        <dbReference type="ARBA" id="ARBA00023235"/>
    </source>
</evidence>
<evidence type="ECO:0000256" key="4">
    <source>
        <dbReference type="ARBA" id="ARBA00022729"/>
    </source>
</evidence>
<sequence>MKNILAEKANRLAAMALLASVTCLTACGSKEKVASQSLAVVNGQEITVHQMNDELMRSNVQIPAEQKELASKQLLESLIDRQLLQGQAVKDKVDRDPAVMQAIERAKSQIVAQAYLEKRLAANAKPTKDEIKVYFNQHPEIFSQRKIFDMSQLIFAKKDFSSELKVLIGESKSLEEVASWLTLHKMEFVRSKMVKSTLEMPLELVSKLQSMKKGQLMVVQEGDRNVIVAINEVKEVPVTLEIAEPQIGQFLFDQSNKLASQAELARLRADAKIEYLTPLKDTTAPTPETKSAAASVAPSSSKKNNDDALKRGIAGL</sequence>
<evidence type="ECO:0000256" key="5">
    <source>
        <dbReference type="ARBA" id="ARBA00023110"/>
    </source>
</evidence>
<dbReference type="InterPro" id="IPR027304">
    <property type="entry name" value="Trigger_fact/SurA_dom_sf"/>
</dbReference>
<feature type="compositionally biased region" description="Low complexity" evidence="7">
    <location>
        <begin position="290"/>
        <end position="302"/>
    </location>
</feature>
<dbReference type="OrthoDB" id="5564407at2"/>
<evidence type="ECO:0000313" key="10">
    <source>
        <dbReference type="Proteomes" id="UP000275663"/>
    </source>
</evidence>
<dbReference type="GO" id="GO:0003755">
    <property type="term" value="F:peptidyl-prolyl cis-trans isomerase activity"/>
    <property type="evidence" value="ECO:0007669"/>
    <property type="project" value="UniProtKB-KW"/>
</dbReference>
<dbReference type="Gene3D" id="1.10.8.1040">
    <property type="match status" value="1"/>
</dbReference>
<dbReference type="InterPro" id="IPR000297">
    <property type="entry name" value="PPIase_PpiC"/>
</dbReference>
<dbReference type="KEGG" id="upv:EJN92_16185"/>
<organism evidence="9 10">
    <name type="scientific">Undibacterium parvum</name>
    <dbReference type="NCBI Taxonomy" id="401471"/>
    <lineage>
        <taxon>Bacteria</taxon>
        <taxon>Pseudomonadati</taxon>
        <taxon>Pseudomonadota</taxon>
        <taxon>Betaproteobacteria</taxon>
        <taxon>Burkholderiales</taxon>
        <taxon>Oxalobacteraceae</taxon>
        <taxon>Undibacterium</taxon>
    </lineage>
</organism>
<protein>
    <recommendedName>
        <fullName evidence="3">peptidylprolyl isomerase</fullName>
        <ecNumber evidence="3">5.2.1.8</ecNumber>
    </recommendedName>
</protein>
<dbReference type="AlphaFoldDB" id="A0A3S9HRA4"/>
<reference evidence="9 10" key="1">
    <citation type="journal article" date="2011" name="Int. J. Syst. Evol. Microbiol.">
        <title>Description of Undibacterium oligocarboniphilum sp. nov., isolated from purified water, and Undibacterium pigrum strain CCUG 49012 as the type strain of Undibacterium parvum sp. nov., and emended descriptions of the genus Undibacterium and the species Undibacterium pigrum.</title>
        <authorList>
            <person name="Eder W."/>
            <person name="Wanner G."/>
            <person name="Ludwig W."/>
            <person name="Busse H.J."/>
            <person name="Ziemke-Kageler F."/>
            <person name="Lang E."/>
        </authorList>
    </citation>
    <scope>NUCLEOTIDE SEQUENCE [LARGE SCALE GENOMIC DNA]</scope>
    <source>
        <strain evidence="9 10">DSM 23061</strain>
    </source>
</reference>
<dbReference type="InterPro" id="IPR014274">
    <property type="entry name" value="PPIase_EpsD"/>
</dbReference>
<dbReference type="PANTHER" id="PTHR47245:SF1">
    <property type="entry name" value="FOLDASE PROTEIN PRSA"/>
    <property type="match status" value="1"/>
</dbReference>
<feature type="domain" description="PpiC" evidence="8">
    <location>
        <begin position="126"/>
        <end position="241"/>
    </location>
</feature>
<evidence type="ECO:0000313" key="9">
    <source>
        <dbReference type="EMBL" id="AZP14625.1"/>
    </source>
</evidence>